<dbReference type="PANTHER" id="PTHR31126:SF1">
    <property type="entry name" value="TYROSINE SPECIFIC PROTEIN PHOSPHATASES DOMAIN-CONTAINING PROTEIN"/>
    <property type="match status" value="1"/>
</dbReference>
<comment type="caution">
    <text evidence="4">The sequence shown here is derived from an EMBL/GenBank/DDBJ whole genome shotgun (WGS) entry which is preliminary data.</text>
</comment>
<dbReference type="InterPro" id="IPR000387">
    <property type="entry name" value="Tyr_Pase_dom"/>
</dbReference>
<dbReference type="RefSeq" id="WP_313764591.1">
    <property type="nucleotide sequence ID" value="NZ_BAAAVH010000071.1"/>
</dbReference>
<keyword evidence="5" id="KW-1185">Reference proteome</keyword>
<sequence length="321" mass="34527">MTEQQTETTAIQADRKAVRMPTDGAEAAPQARSLGLRGAVNARDLGGYRTADGRVLKHGVALRSDGLNRLTEEDLGLLSAIGLRQVVDLRSLDEVREAGPDRVPGLPVAAIAAAELSSAPITVEPASRGGMTLHHLPVFAADFDIYVALRDALADRSPEKQRALLGDGKAAAMMTGLYRWFVTDAVARERFAAVLRLLAAPDGPPLIFHCSAGKDRTGWTAAVLLTALGVDRETVFADYLLTNERSAAIVEHVVDSFGTRGLMQEPQLLLPVFRAERSYLEAAFAEVEAGWATFEDFWQDGLGLDDEVLAGLRANLLADAR</sequence>
<evidence type="ECO:0000256" key="2">
    <source>
        <dbReference type="SAM" id="MobiDB-lite"/>
    </source>
</evidence>
<feature type="region of interest" description="Disordered" evidence="2">
    <location>
        <begin position="1"/>
        <end position="30"/>
    </location>
</feature>
<feature type="domain" description="Tyrosine specific protein phosphatases" evidence="3">
    <location>
        <begin position="189"/>
        <end position="231"/>
    </location>
</feature>
<dbReference type="InterPro" id="IPR026893">
    <property type="entry name" value="Tyr/Ser_Pase_IphP-type"/>
</dbReference>
<evidence type="ECO:0000313" key="5">
    <source>
        <dbReference type="Proteomes" id="UP001596067"/>
    </source>
</evidence>
<dbReference type="Gene3D" id="3.90.190.10">
    <property type="entry name" value="Protein tyrosine phosphatase superfamily"/>
    <property type="match status" value="1"/>
</dbReference>
<dbReference type="PANTHER" id="PTHR31126">
    <property type="entry name" value="TYROSINE-PROTEIN PHOSPHATASE"/>
    <property type="match status" value="1"/>
</dbReference>
<comment type="similarity">
    <text evidence="1">Belongs to the protein-tyrosine phosphatase family.</text>
</comment>
<dbReference type="EMBL" id="JBHSOD010000056">
    <property type="protein sequence ID" value="MFC5889375.1"/>
    <property type="molecule type" value="Genomic_DNA"/>
</dbReference>
<dbReference type="Pfam" id="PF13350">
    <property type="entry name" value="Y_phosphatase3"/>
    <property type="match status" value="1"/>
</dbReference>
<reference evidence="5" key="1">
    <citation type="journal article" date="2019" name="Int. J. Syst. Evol. Microbiol.">
        <title>The Global Catalogue of Microorganisms (GCM) 10K type strain sequencing project: providing services to taxonomists for standard genome sequencing and annotation.</title>
        <authorList>
            <consortium name="The Broad Institute Genomics Platform"/>
            <consortium name="The Broad Institute Genome Sequencing Center for Infectious Disease"/>
            <person name="Wu L."/>
            <person name="Ma J."/>
        </authorList>
    </citation>
    <scope>NUCLEOTIDE SEQUENCE [LARGE SCALE GENOMIC DNA]</scope>
    <source>
        <strain evidence="5">CGMCC 4.1469</strain>
    </source>
</reference>
<dbReference type="Proteomes" id="UP001596067">
    <property type="component" value="Unassembled WGS sequence"/>
</dbReference>
<evidence type="ECO:0000313" key="4">
    <source>
        <dbReference type="EMBL" id="MFC5889375.1"/>
    </source>
</evidence>
<evidence type="ECO:0000256" key="1">
    <source>
        <dbReference type="ARBA" id="ARBA00009580"/>
    </source>
</evidence>
<dbReference type="PROSITE" id="PS50056">
    <property type="entry name" value="TYR_PHOSPHATASE_2"/>
    <property type="match status" value="1"/>
</dbReference>
<accession>A0ABW1F6D2</accession>
<gene>
    <name evidence="4" type="ORF">ACFP0N_30850</name>
</gene>
<dbReference type="InterPro" id="IPR029021">
    <property type="entry name" value="Prot-tyrosine_phosphatase-like"/>
</dbReference>
<dbReference type="PROSITE" id="PS00383">
    <property type="entry name" value="TYR_PHOSPHATASE_1"/>
    <property type="match status" value="1"/>
</dbReference>
<dbReference type="SUPFAM" id="SSF52799">
    <property type="entry name" value="(Phosphotyrosine protein) phosphatases II"/>
    <property type="match status" value="1"/>
</dbReference>
<dbReference type="InterPro" id="IPR016130">
    <property type="entry name" value="Tyr_Pase_AS"/>
</dbReference>
<proteinExistence type="inferred from homology"/>
<evidence type="ECO:0000259" key="3">
    <source>
        <dbReference type="PROSITE" id="PS50056"/>
    </source>
</evidence>
<protein>
    <submittedName>
        <fullName evidence="4">Tyrosine-protein phosphatase</fullName>
    </submittedName>
</protein>
<name>A0ABW1F6D2_9ACTN</name>
<organism evidence="4 5">
    <name type="scientific">Kitasatospora aburaviensis</name>
    <dbReference type="NCBI Taxonomy" id="67265"/>
    <lineage>
        <taxon>Bacteria</taxon>
        <taxon>Bacillati</taxon>
        <taxon>Actinomycetota</taxon>
        <taxon>Actinomycetes</taxon>
        <taxon>Kitasatosporales</taxon>
        <taxon>Streptomycetaceae</taxon>
        <taxon>Kitasatospora</taxon>
    </lineage>
</organism>